<dbReference type="Proteomes" id="UP000664701">
    <property type="component" value="Chromosome"/>
</dbReference>
<evidence type="ECO:0000256" key="1">
    <source>
        <dbReference type="ARBA" id="ARBA00023015"/>
    </source>
</evidence>
<dbReference type="RefSeq" id="WP_207871736.1">
    <property type="nucleotide sequence ID" value="NZ_CP147251.1"/>
</dbReference>
<keyword evidence="6" id="KW-1185">Reference proteome</keyword>
<evidence type="ECO:0000259" key="4">
    <source>
        <dbReference type="PROSITE" id="PS50949"/>
    </source>
</evidence>
<name>A0ABZ2SI81_9ENTE</name>
<dbReference type="SMART" id="SM00866">
    <property type="entry name" value="UTRA"/>
    <property type="match status" value="1"/>
</dbReference>
<dbReference type="InterPro" id="IPR036388">
    <property type="entry name" value="WH-like_DNA-bd_sf"/>
</dbReference>
<evidence type="ECO:0000256" key="3">
    <source>
        <dbReference type="ARBA" id="ARBA00023163"/>
    </source>
</evidence>
<dbReference type="InterPro" id="IPR011663">
    <property type="entry name" value="UTRA"/>
</dbReference>
<dbReference type="InterPro" id="IPR036390">
    <property type="entry name" value="WH_DNA-bd_sf"/>
</dbReference>
<dbReference type="PANTHER" id="PTHR44846">
    <property type="entry name" value="MANNOSYL-D-GLYCERATE TRANSPORT/METABOLISM SYSTEM REPRESSOR MNGR-RELATED"/>
    <property type="match status" value="1"/>
</dbReference>
<feature type="domain" description="HTH gntR-type" evidence="4">
    <location>
        <begin position="5"/>
        <end position="73"/>
    </location>
</feature>
<dbReference type="Gene3D" id="3.40.1410.10">
    <property type="entry name" value="Chorismate lyase-like"/>
    <property type="match status" value="1"/>
</dbReference>
<gene>
    <name evidence="5" type="ORF">DOK78_000131</name>
</gene>
<dbReference type="EMBL" id="CP147251">
    <property type="protein sequence ID" value="WYJ75556.1"/>
    <property type="molecule type" value="Genomic_DNA"/>
</dbReference>
<dbReference type="InterPro" id="IPR000524">
    <property type="entry name" value="Tscrpt_reg_HTH_GntR"/>
</dbReference>
<dbReference type="PANTHER" id="PTHR44846:SF1">
    <property type="entry name" value="MANNOSYL-D-GLYCERATE TRANSPORT_METABOLISM SYSTEM REPRESSOR MNGR-RELATED"/>
    <property type="match status" value="1"/>
</dbReference>
<keyword evidence="1" id="KW-0805">Transcription regulation</keyword>
<evidence type="ECO:0000313" key="6">
    <source>
        <dbReference type="Proteomes" id="UP000664701"/>
    </source>
</evidence>
<protein>
    <recommendedName>
        <fullName evidence="4">HTH gntR-type domain-containing protein</fullName>
    </recommendedName>
</protein>
<dbReference type="SMART" id="SM00345">
    <property type="entry name" value="HTH_GNTR"/>
    <property type="match status" value="1"/>
</dbReference>
<dbReference type="PRINTS" id="PR00035">
    <property type="entry name" value="HTHGNTR"/>
</dbReference>
<dbReference type="PROSITE" id="PS50949">
    <property type="entry name" value="HTH_GNTR"/>
    <property type="match status" value="1"/>
</dbReference>
<accession>A0ABZ2SI81</accession>
<keyword evidence="2" id="KW-0238">DNA-binding</keyword>
<proteinExistence type="predicted"/>
<dbReference type="InterPro" id="IPR028978">
    <property type="entry name" value="Chorismate_lyase_/UTRA_dom_sf"/>
</dbReference>
<dbReference type="Gene3D" id="1.10.10.10">
    <property type="entry name" value="Winged helix-like DNA-binding domain superfamily/Winged helix DNA-binding domain"/>
    <property type="match status" value="1"/>
</dbReference>
<sequence length="233" mass="27086">MKRNRVLYLEVADQLKEDIFSGKYPVGSMLPTETELEELFNVSKITIRKAIELLAADEYVQKKSGKGTTVLSDRPYNRLSRAVSFTQILEKSNLNVTKTTLHVQKVNLPTTHPAYEFFGEEALCLERLYSLDNEPYIYFTHYMPTSLSSIPKQQFEEESLYRLMNQKGYDLNSFEDSFSAIMLSDEQKEKLQTNEALAILRIRQSIDKYGKVVEYSEAIYNTAKQPYYIEYET</sequence>
<organism evidence="5 6">
    <name type="scientific">Candidatus Enterococcus lowellii</name>
    <dbReference type="NCBI Taxonomy" id="2230877"/>
    <lineage>
        <taxon>Bacteria</taxon>
        <taxon>Bacillati</taxon>
        <taxon>Bacillota</taxon>
        <taxon>Bacilli</taxon>
        <taxon>Lactobacillales</taxon>
        <taxon>Enterococcaceae</taxon>
        <taxon>Enterococcus</taxon>
    </lineage>
</organism>
<evidence type="ECO:0000256" key="2">
    <source>
        <dbReference type="ARBA" id="ARBA00023125"/>
    </source>
</evidence>
<dbReference type="Pfam" id="PF00392">
    <property type="entry name" value="GntR"/>
    <property type="match status" value="1"/>
</dbReference>
<dbReference type="SUPFAM" id="SSF64288">
    <property type="entry name" value="Chorismate lyase-like"/>
    <property type="match status" value="1"/>
</dbReference>
<dbReference type="InterPro" id="IPR050679">
    <property type="entry name" value="Bact_HTH_transcr_reg"/>
</dbReference>
<evidence type="ECO:0000313" key="5">
    <source>
        <dbReference type="EMBL" id="WYJ75556.1"/>
    </source>
</evidence>
<reference evidence="5 6" key="2">
    <citation type="submission" date="2024-03" db="EMBL/GenBank/DDBJ databases">
        <title>The Genome Sequence of Enterococcus sp. DIV2402.</title>
        <authorList>
            <consortium name="The Broad Institute Genomics Platform"/>
            <consortium name="The Broad Institute Microbial Omics Core"/>
            <consortium name="The Broad Institute Genomic Center for Infectious Diseases"/>
            <person name="Earl A."/>
            <person name="Manson A."/>
            <person name="Gilmore M."/>
            <person name="Schwartman J."/>
            <person name="Shea T."/>
            <person name="Abouelleil A."/>
            <person name="Cao P."/>
            <person name="Chapman S."/>
            <person name="Cusick C."/>
            <person name="Young S."/>
            <person name="Neafsey D."/>
            <person name="Nusbaum C."/>
            <person name="Birren B."/>
        </authorList>
    </citation>
    <scope>NUCLEOTIDE SEQUENCE [LARGE SCALE GENOMIC DNA]</scope>
    <source>
        <strain evidence="5 6">DIV2402</strain>
    </source>
</reference>
<dbReference type="CDD" id="cd07377">
    <property type="entry name" value="WHTH_GntR"/>
    <property type="match status" value="1"/>
</dbReference>
<reference evidence="5 6" key="1">
    <citation type="submission" date="2021-03" db="EMBL/GenBank/DDBJ databases">
        <authorList>
            <person name="Gilmore M.S."/>
            <person name="Schwartzman J."/>
            <person name="Van Tyne D."/>
            <person name="Martin M."/>
            <person name="Earl A.M."/>
            <person name="Manson A.L."/>
            <person name="Straub T."/>
            <person name="Salamzade R."/>
            <person name="Saavedra J."/>
            <person name="Lebreton F."/>
            <person name="Prichula J."/>
            <person name="Schaufler K."/>
            <person name="Gaca A."/>
            <person name="Sgardioli B."/>
            <person name="Wagenaar J."/>
            <person name="Strong T."/>
        </authorList>
    </citation>
    <scope>NUCLEOTIDE SEQUENCE [LARGE SCALE GENOMIC DNA]</scope>
    <source>
        <strain evidence="5 6">DIV2402</strain>
    </source>
</reference>
<keyword evidence="3" id="KW-0804">Transcription</keyword>
<dbReference type="SUPFAM" id="SSF46785">
    <property type="entry name" value="Winged helix' DNA-binding domain"/>
    <property type="match status" value="1"/>
</dbReference>
<dbReference type="Pfam" id="PF07702">
    <property type="entry name" value="UTRA"/>
    <property type="match status" value="1"/>
</dbReference>